<dbReference type="InterPro" id="IPR036390">
    <property type="entry name" value="WH_DNA-bd_sf"/>
</dbReference>
<dbReference type="SMART" id="SM00100">
    <property type="entry name" value="cNMP"/>
    <property type="match status" value="1"/>
</dbReference>
<dbReference type="EMBL" id="BPQQ01000040">
    <property type="protein sequence ID" value="GJE01544.1"/>
    <property type="molecule type" value="Genomic_DNA"/>
</dbReference>
<dbReference type="SUPFAM" id="SSF46785">
    <property type="entry name" value="Winged helix' DNA-binding domain"/>
    <property type="match status" value="1"/>
</dbReference>
<evidence type="ECO:0000256" key="2">
    <source>
        <dbReference type="ARBA" id="ARBA00023125"/>
    </source>
</evidence>
<reference evidence="5" key="1">
    <citation type="journal article" date="2021" name="Front. Microbiol.">
        <title>Comprehensive Comparative Genomics and Phenotyping of Methylobacterium Species.</title>
        <authorList>
            <person name="Alessa O."/>
            <person name="Ogura Y."/>
            <person name="Fujitani Y."/>
            <person name="Takami H."/>
            <person name="Hayashi T."/>
            <person name="Sahin N."/>
            <person name="Tani A."/>
        </authorList>
    </citation>
    <scope>NUCLEOTIDE SEQUENCE</scope>
    <source>
        <strain evidence="5">DSM 17168</strain>
    </source>
</reference>
<dbReference type="PROSITE" id="PS51063">
    <property type="entry name" value="HTH_CRP_2"/>
    <property type="match status" value="1"/>
</dbReference>
<feature type="domain" description="HTH crp-type" evidence="4">
    <location>
        <begin position="145"/>
        <end position="219"/>
    </location>
</feature>
<dbReference type="Gene3D" id="1.10.10.10">
    <property type="entry name" value="Winged helix-like DNA-binding domain superfamily/Winged helix DNA-binding domain"/>
    <property type="match status" value="1"/>
</dbReference>
<dbReference type="InterPro" id="IPR014710">
    <property type="entry name" value="RmlC-like_jellyroll"/>
</dbReference>
<evidence type="ECO:0000313" key="5">
    <source>
        <dbReference type="EMBL" id="GJE01544.1"/>
    </source>
</evidence>
<dbReference type="SUPFAM" id="SSF51206">
    <property type="entry name" value="cAMP-binding domain-like"/>
    <property type="match status" value="1"/>
</dbReference>
<gene>
    <name evidence="5" type="primary">aadR_1</name>
    <name evidence="5" type="ORF">GMJLKIPL_3477</name>
</gene>
<dbReference type="PANTHER" id="PTHR24567">
    <property type="entry name" value="CRP FAMILY TRANSCRIPTIONAL REGULATORY PROTEIN"/>
    <property type="match status" value="1"/>
</dbReference>
<dbReference type="InterPro" id="IPR036388">
    <property type="entry name" value="WH-like_DNA-bd_sf"/>
</dbReference>
<proteinExistence type="predicted"/>
<dbReference type="Pfam" id="PF00027">
    <property type="entry name" value="cNMP_binding"/>
    <property type="match status" value="1"/>
</dbReference>
<keyword evidence="6" id="KW-1185">Reference proteome</keyword>
<keyword evidence="3" id="KW-0804">Transcription</keyword>
<protein>
    <submittedName>
        <fullName evidence="5">Transcriptional activatory protein AadR</fullName>
    </submittedName>
</protein>
<organism evidence="5 6">
    <name type="scientific">Methylobacterium isbiliense</name>
    <dbReference type="NCBI Taxonomy" id="315478"/>
    <lineage>
        <taxon>Bacteria</taxon>
        <taxon>Pseudomonadati</taxon>
        <taxon>Pseudomonadota</taxon>
        <taxon>Alphaproteobacteria</taxon>
        <taxon>Hyphomicrobiales</taxon>
        <taxon>Methylobacteriaceae</taxon>
        <taxon>Methylobacterium</taxon>
    </lineage>
</organism>
<dbReference type="RefSeq" id="WP_238236513.1">
    <property type="nucleotide sequence ID" value="NZ_BPQQ01000040.1"/>
</dbReference>
<evidence type="ECO:0000256" key="1">
    <source>
        <dbReference type="ARBA" id="ARBA00023015"/>
    </source>
</evidence>
<dbReference type="PANTHER" id="PTHR24567:SF68">
    <property type="entry name" value="DNA-BINDING TRANSCRIPTIONAL DUAL REGULATOR CRP"/>
    <property type="match status" value="1"/>
</dbReference>
<dbReference type="InterPro" id="IPR050397">
    <property type="entry name" value="Env_Response_Regulators"/>
</dbReference>
<keyword evidence="1" id="KW-0805">Transcription regulation</keyword>
<reference evidence="5" key="2">
    <citation type="submission" date="2021-08" db="EMBL/GenBank/DDBJ databases">
        <authorList>
            <person name="Tani A."/>
            <person name="Ola A."/>
            <person name="Ogura Y."/>
            <person name="Katsura K."/>
            <person name="Hayashi T."/>
        </authorList>
    </citation>
    <scope>NUCLEOTIDE SEQUENCE</scope>
    <source>
        <strain evidence="5">DSM 17168</strain>
    </source>
</reference>
<dbReference type="Proteomes" id="UP001055153">
    <property type="component" value="Unassembled WGS sequence"/>
</dbReference>
<evidence type="ECO:0000259" key="4">
    <source>
        <dbReference type="PROSITE" id="PS51063"/>
    </source>
</evidence>
<comment type="caution">
    <text evidence="5">The sequence shown here is derived from an EMBL/GenBank/DDBJ whole genome shotgun (WGS) entry which is preliminary data.</text>
</comment>
<dbReference type="InterPro" id="IPR012318">
    <property type="entry name" value="HTH_CRP"/>
</dbReference>
<dbReference type="Gene3D" id="2.60.120.10">
    <property type="entry name" value="Jelly Rolls"/>
    <property type="match status" value="1"/>
</dbReference>
<accession>A0ABQ4SEK0</accession>
<dbReference type="Pfam" id="PF13545">
    <property type="entry name" value="HTH_Crp_2"/>
    <property type="match status" value="1"/>
</dbReference>
<dbReference type="SMART" id="SM00419">
    <property type="entry name" value="HTH_CRP"/>
    <property type="match status" value="1"/>
</dbReference>
<dbReference type="InterPro" id="IPR000595">
    <property type="entry name" value="cNMP-bd_dom"/>
</dbReference>
<dbReference type="CDD" id="cd00038">
    <property type="entry name" value="CAP_ED"/>
    <property type="match status" value="1"/>
</dbReference>
<evidence type="ECO:0000313" key="6">
    <source>
        <dbReference type="Proteomes" id="UP001055153"/>
    </source>
</evidence>
<dbReference type="InterPro" id="IPR018490">
    <property type="entry name" value="cNMP-bd_dom_sf"/>
</dbReference>
<name>A0ABQ4SEK0_9HYPH</name>
<keyword evidence="2" id="KW-0238">DNA-binding</keyword>
<sequence length="257" mass="27841">MTHPFITRLERTIPLSGPDRDAIERLTATTRTVPARQVILGEDEPARGLCVVVQGFACCFSHLRDGGRQITGFLLPGDCSSLPAVLLGARHAGIASLAPCLVATVGREALADLLLRHPLAGCALWSAALTQEQILREWIVNIGARSADRRVAHLFSELLTRLRQVGRSAGDRCVLPLTQEDLADTLGLSTVHVNRTLQALRGSGLLRFNRGVLTVPDSRQLESFAGFTPDYLEARVATEILLACAKRDVAEADRAPR</sequence>
<evidence type="ECO:0000256" key="3">
    <source>
        <dbReference type="ARBA" id="ARBA00023163"/>
    </source>
</evidence>